<gene>
    <name evidence="2" type="ORF">J41TS12_45290</name>
</gene>
<dbReference type="GO" id="GO:0016747">
    <property type="term" value="F:acyltransferase activity, transferring groups other than amino-acyl groups"/>
    <property type="evidence" value="ECO:0007669"/>
    <property type="project" value="InterPro"/>
</dbReference>
<proteinExistence type="predicted"/>
<dbReference type="Proteomes" id="UP000681162">
    <property type="component" value="Unassembled WGS sequence"/>
</dbReference>
<protein>
    <recommendedName>
        <fullName evidence="1">N-acetyltransferase domain-containing protein</fullName>
    </recommendedName>
</protein>
<dbReference type="InterPro" id="IPR016181">
    <property type="entry name" value="Acyl_CoA_acyltransferase"/>
</dbReference>
<dbReference type="CDD" id="cd04301">
    <property type="entry name" value="NAT_SF"/>
    <property type="match status" value="1"/>
</dbReference>
<dbReference type="AlphaFoldDB" id="A0A919XXV5"/>
<dbReference type="RefSeq" id="WP_212943154.1">
    <property type="nucleotide sequence ID" value="NZ_BORR01000025.1"/>
</dbReference>
<evidence type="ECO:0000259" key="1">
    <source>
        <dbReference type="PROSITE" id="PS51186"/>
    </source>
</evidence>
<dbReference type="PROSITE" id="PS51186">
    <property type="entry name" value="GNAT"/>
    <property type="match status" value="1"/>
</dbReference>
<dbReference type="InterPro" id="IPR000182">
    <property type="entry name" value="GNAT_dom"/>
</dbReference>
<comment type="caution">
    <text evidence="2">The sequence shown here is derived from an EMBL/GenBank/DDBJ whole genome shotgun (WGS) entry which is preliminary data.</text>
</comment>
<name>A0A919XXV5_9BACL</name>
<feature type="domain" description="N-acetyltransferase" evidence="1">
    <location>
        <begin position="168"/>
        <end position="301"/>
    </location>
</feature>
<sequence>MTISLRKYEPNDLNKVRDFIIRTQSLLGHPNSWGIDRWEFVPFFQETRNGTLEQWQSRIGIWEDENGDIAAVACDDGDVYFLLDSLEPGEQLVQELFEYAEEKLLIFEPGQFCTRNALAITAGMKGIERIAESRGYTRGPGEDTIMSLTLDRDFQVFLPQGYVIKTGEEVDSRTKALGHIMAFDYASTSDADKTLLHYGNIAKAPDYRAGLELSVLNTAGEVVSFCSLWWDEANKVATLEPVGTHKAYRRKGLGKAVIYEGLNRLKTLGAVKVYVGSGQTFYRKIGFEPEVSMYRWIQSKR</sequence>
<accession>A0A919XXV5</accession>
<dbReference type="Pfam" id="PF13508">
    <property type="entry name" value="Acetyltransf_7"/>
    <property type="match status" value="1"/>
</dbReference>
<keyword evidence="3" id="KW-1185">Reference proteome</keyword>
<organism evidence="2 3">
    <name type="scientific">Paenibacillus antibioticophila</name>
    <dbReference type="NCBI Taxonomy" id="1274374"/>
    <lineage>
        <taxon>Bacteria</taxon>
        <taxon>Bacillati</taxon>
        <taxon>Bacillota</taxon>
        <taxon>Bacilli</taxon>
        <taxon>Bacillales</taxon>
        <taxon>Paenibacillaceae</taxon>
        <taxon>Paenibacillus</taxon>
    </lineage>
</organism>
<dbReference type="Gene3D" id="3.40.630.30">
    <property type="match status" value="1"/>
</dbReference>
<dbReference type="SUPFAM" id="SSF55729">
    <property type="entry name" value="Acyl-CoA N-acyltransferases (Nat)"/>
    <property type="match status" value="1"/>
</dbReference>
<evidence type="ECO:0000313" key="2">
    <source>
        <dbReference type="EMBL" id="GIO39668.1"/>
    </source>
</evidence>
<evidence type="ECO:0000313" key="3">
    <source>
        <dbReference type="Proteomes" id="UP000681162"/>
    </source>
</evidence>
<dbReference type="EMBL" id="BORR01000025">
    <property type="protein sequence ID" value="GIO39668.1"/>
    <property type="molecule type" value="Genomic_DNA"/>
</dbReference>
<reference evidence="2 3" key="1">
    <citation type="submission" date="2021-03" db="EMBL/GenBank/DDBJ databases">
        <title>Antimicrobial resistance genes in bacteria isolated from Japanese honey, and their potential for conferring macrolide and lincosamide resistance in the American foulbrood pathogen Paenibacillus larvae.</title>
        <authorList>
            <person name="Okamoto M."/>
            <person name="Kumagai M."/>
            <person name="Kanamori H."/>
            <person name="Takamatsu D."/>
        </authorList>
    </citation>
    <scope>NUCLEOTIDE SEQUENCE [LARGE SCALE GENOMIC DNA]</scope>
    <source>
        <strain evidence="2 3">J41TS12</strain>
    </source>
</reference>